<dbReference type="AlphaFoldDB" id="A0AAV2RPR0"/>
<organism evidence="3 4">
    <name type="scientific">Meganyctiphanes norvegica</name>
    <name type="common">Northern krill</name>
    <name type="synonym">Thysanopoda norvegica</name>
    <dbReference type="NCBI Taxonomy" id="48144"/>
    <lineage>
        <taxon>Eukaryota</taxon>
        <taxon>Metazoa</taxon>
        <taxon>Ecdysozoa</taxon>
        <taxon>Arthropoda</taxon>
        <taxon>Crustacea</taxon>
        <taxon>Multicrustacea</taxon>
        <taxon>Malacostraca</taxon>
        <taxon>Eumalacostraca</taxon>
        <taxon>Eucarida</taxon>
        <taxon>Euphausiacea</taxon>
        <taxon>Euphausiidae</taxon>
        <taxon>Meganyctiphanes</taxon>
    </lineage>
</organism>
<keyword evidence="2" id="KW-0732">Signal</keyword>
<gene>
    <name evidence="3" type="ORF">MNOR_LOCUS27894</name>
</gene>
<evidence type="ECO:0000256" key="1">
    <source>
        <dbReference type="SAM" id="MobiDB-lite"/>
    </source>
</evidence>
<feature type="signal peptide" evidence="2">
    <location>
        <begin position="1"/>
        <end position="18"/>
    </location>
</feature>
<accession>A0AAV2RPR0</accession>
<dbReference type="EMBL" id="CAXKWB010030008">
    <property type="protein sequence ID" value="CAL4136924.1"/>
    <property type="molecule type" value="Genomic_DNA"/>
</dbReference>
<protein>
    <submittedName>
        <fullName evidence="3">Uncharacterized protein</fullName>
    </submittedName>
</protein>
<feature type="compositionally biased region" description="Polar residues" evidence="1">
    <location>
        <begin position="58"/>
        <end position="75"/>
    </location>
</feature>
<comment type="caution">
    <text evidence="3">The sequence shown here is derived from an EMBL/GenBank/DDBJ whole genome shotgun (WGS) entry which is preliminary data.</text>
</comment>
<name>A0AAV2RPR0_MEGNR</name>
<feature type="region of interest" description="Disordered" evidence="1">
    <location>
        <begin position="46"/>
        <end position="75"/>
    </location>
</feature>
<proteinExistence type="predicted"/>
<sequence>MALTVVLVTSAFLGGSAGNILNRNQAHPNDWTFRHRSANIGIETEENNSPRRQIPNVGWTTASRTGSHNPPRNTYNHHQMKAHVKNTKSPNDMVESVPFTSQNKQAVLTMDNYDGQERLVYKLAPGPGAIIAGRRRDHQFENYNSIPGSNYHKQVNYIKSHQKHKIRGPLFYNRDNTFKNKPINNKIYPLKLSSILATKVWPIAKVFNIGRLKARGAFLSVVLMNYLGLVTIPGFPQHMDPSDVMTTFMNMLTGANKFRF</sequence>
<feature type="chain" id="PRO_5043517124" evidence="2">
    <location>
        <begin position="19"/>
        <end position="260"/>
    </location>
</feature>
<evidence type="ECO:0000256" key="2">
    <source>
        <dbReference type="SAM" id="SignalP"/>
    </source>
</evidence>
<evidence type="ECO:0000313" key="3">
    <source>
        <dbReference type="EMBL" id="CAL4136924.1"/>
    </source>
</evidence>
<keyword evidence="4" id="KW-1185">Reference proteome</keyword>
<evidence type="ECO:0000313" key="4">
    <source>
        <dbReference type="Proteomes" id="UP001497623"/>
    </source>
</evidence>
<dbReference type="Proteomes" id="UP001497623">
    <property type="component" value="Unassembled WGS sequence"/>
</dbReference>
<reference evidence="3 4" key="1">
    <citation type="submission" date="2024-05" db="EMBL/GenBank/DDBJ databases">
        <authorList>
            <person name="Wallberg A."/>
        </authorList>
    </citation>
    <scope>NUCLEOTIDE SEQUENCE [LARGE SCALE GENOMIC DNA]</scope>
</reference>